<gene>
    <name evidence="1" type="ORF">MAMP_02860</name>
</gene>
<dbReference type="Proteomes" id="UP000003544">
    <property type="component" value="Unassembled WGS sequence"/>
</dbReference>
<evidence type="ECO:0000313" key="2">
    <source>
        <dbReference type="Proteomes" id="UP000003544"/>
    </source>
</evidence>
<keyword evidence="2" id="KW-1185">Reference proteome</keyword>
<accession>F5SVI5</accession>
<reference evidence="1 2" key="1">
    <citation type="journal article" date="2011" name="J. Bacteriol.">
        <title>Draft genome sequence of Methylophaga aminisulfidivorans MP T.</title>
        <authorList>
            <person name="Han G.H."/>
            <person name="Kim W."/>
            <person name="Chun J."/>
            <person name="Kim S.W."/>
        </authorList>
    </citation>
    <scope>NUCLEOTIDE SEQUENCE [LARGE SCALE GENOMIC DNA]</scope>
    <source>
        <strain evidence="2">MP(T)</strain>
    </source>
</reference>
<comment type="caution">
    <text evidence="1">The sequence shown here is derived from an EMBL/GenBank/DDBJ whole genome shotgun (WGS) entry which is preliminary data.</text>
</comment>
<protein>
    <submittedName>
        <fullName evidence="1">Uncharacterized protein</fullName>
    </submittedName>
</protein>
<proteinExistence type="predicted"/>
<organism evidence="1 2">
    <name type="scientific">Methylophaga aminisulfidivorans MP</name>
    <dbReference type="NCBI Taxonomy" id="1026882"/>
    <lineage>
        <taxon>Bacteria</taxon>
        <taxon>Pseudomonadati</taxon>
        <taxon>Pseudomonadota</taxon>
        <taxon>Gammaproteobacteria</taxon>
        <taxon>Thiotrichales</taxon>
        <taxon>Piscirickettsiaceae</taxon>
        <taxon>Methylophaga</taxon>
    </lineage>
</organism>
<name>F5SVI5_9GAMM</name>
<dbReference type="AlphaFoldDB" id="F5SVI5"/>
<sequence>MEIHADSNNVVLNSVITLLCLTQANFMNTSINVYLHSIDGCQLRRG</sequence>
<evidence type="ECO:0000313" key="1">
    <source>
        <dbReference type="EMBL" id="EGL55866.1"/>
    </source>
</evidence>
<dbReference type="EMBL" id="AFIG01000001">
    <property type="protein sequence ID" value="EGL55866.1"/>
    <property type="molecule type" value="Genomic_DNA"/>
</dbReference>